<comment type="pathway">
    <text evidence="3">Amino-acid biosynthesis.</text>
</comment>
<dbReference type="InterPro" id="IPR008927">
    <property type="entry name" value="6-PGluconate_DH-like_C_sf"/>
</dbReference>
<dbReference type="InterPro" id="IPR046826">
    <property type="entry name" value="PDH_N"/>
</dbReference>
<dbReference type="PANTHER" id="PTHR21363:SF0">
    <property type="entry name" value="PREPHENATE DEHYDROGENASE [NADP(+)]"/>
    <property type="match status" value="1"/>
</dbReference>
<proteinExistence type="inferred from homology"/>
<dbReference type="PROSITE" id="PS51176">
    <property type="entry name" value="PDH_ADH"/>
    <property type="match status" value="1"/>
</dbReference>
<comment type="similarity">
    <text evidence="1">Belongs to the prephenate/arogenate dehydrogenase family.</text>
</comment>
<evidence type="ECO:0000256" key="1">
    <source>
        <dbReference type="ARBA" id="ARBA00007964"/>
    </source>
</evidence>
<dbReference type="InterPro" id="IPR036291">
    <property type="entry name" value="NAD(P)-bd_dom_sf"/>
</dbReference>
<dbReference type="InterPro" id="IPR046825">
    <property type="entry name" value="PDH_C"/>
</dbReference>
<dbReference type="Gene3D" id="1.10.3660.10">
    <property type="entry name" value="6-phosphogluconate dehydrogenase C-terminal like domain"/>
    <property type="match status" value="1"/>
</dbReference>
<dbReference type="InterPro" id="IPR003099">
    <property type="entry name" value="Prephen_DH"/>
</dbReference>
<dbReference type="FunFam" id="3.40.50.720:FF:000208">
    <property type="entry name" value="Prephenate dehydrogenase"/>
    <property type="match status" value="1"/>
</dbReference>
<keyword evidence="2 5" id="KW-0560">Oxidoreductase</keyword>
<dbReference type="Gene3D" id="3.40.50.720">
    <property type="entry name" value="NAD(P)-binding Rossmann-like Domain"/>
    <property type="match status" value="1"/>
</dbReference>
<dbReference type="EMBL" id="LFVU01000005">
    <property type="protein sequence ID" value="KMT22727.1"/>
    <property type="molecule type" value="Genomic_DNA"/>
</dbReference>
<dbReference type="Proteomes" id="UP000036756">
    <property type="component" value="Unassembled WGS sequence"/>
</dbReference>
<gene>
    <name evidence="5" type="primary">tyrA</name>
    <name evidence="5" type="ORF">CLCY_11c00610</name>
</gene>
<evidence type="ECO:0000313" key="6">
    <source>
        <dbReference type="Proteomes" id="UP000036756"/>
    </source>
</evidence>
<accession>A0A0J8DA49</accession>
<name>A0A0J8DA49_CLOCY</name>
<dbReference type="EC" id="1.3.1.12" evidence="5"/>
<dbReference type="GO" id="GO:0070403">
    <property type="term" value="F:NAD+ binding"/>
    <property type="evidence" value="ECO:0007669"/>
    <property type="project" value="InterPro"/>
</dbReference>
<dbReference type="AlphaFoldDB" id="A0A0J8DA49"/>
<feature type="domain" description="Prephenate/arogenate dehydrogenase" evidence="4">
    <location>
        <begin position="6"/>
        <end position="286"/>
    </location>
</feature>
<comment type="caution">
    <text evidence="5">The sequence shown here is derived from an EMBL/GenBank/DDBJ whole genome shotgun (WGS) entry which is preliminary data.</text>
</comment>
<dbReference type="STRING" id="1121307.CLCY_11c00610"/>
<dbReference type="SUPFAM" id="SSF48179">
    <property type="entry name" value="6-phosphogluconate dehydrogenase C-terminal domain-like"/>
    <property type="match status" value="1"/>
</dbReference>
<organism evidence="5 6">
    <name type="scientific">Clostridium cylindrosporum DSM 605</name>
    <dbReference type="NCBI Taxonomy" id="1121307"/>
    <lineage>
        <taxon>Bacteria</taxon>
        <taxon>Bacillati</taxon>
        <taxon>Bacillota</taxon>
        <taxon>Clostridia</taxon>
        <taxon>Eubacteriales</taxon>
        <taxon>Clostridiaceae</taxon>
        <taxon>Clostridium</taxon>
    </lineage>
</organism>
<evidence type="ECO:0000259" key="4">
    <source>
        <dbReference type="PROSITE" id="PS51176"/>
    </source>
</evidence>
<evidence type="ECO:0000256" key="2">
    <source>
        <dbReference type="ARBA" id="ARBA00023002"/>
    </source>
</evidence>
<protein>
    <submittedName>
        <fullName evidence="5">Prephenate dehydrogenase TyrA</fullName>
        <ecNumber evidence="5">1.3.1.12</ecNumber>
    </submittedName>
</protein>
<dbReference type="GO" id="GO:0008977">
    <property type="term" value="F:prephenate dehydrogenase (NAD+) activity"/>
    <property type="evidence" value="ECO:0007669"/>
    <property type="project" value="UniProtKB-EC"/>
</dbReference>
<dbReference type="SUPFAM" id="SSF51735">
    <property type="entry name" value="NAD(P)-binding Rossmann-fold domains"/>
    <property type="match status" value="1"/>
</dbReference>
<dbReference type="PATRIC" id="fig|1121307.3.peg.176"/>
<keyword evidence="6" id="KW-1185">Reference proteome</keyword>
<evidence type="ECO:0000256" key="3">
    <source>
        <dbReference type="ARBA" id="ARBA00029440"/>
    </source>
</evidence>
<evidence type="ECO:0000313" key="5">
    <source>
        <dbReference type="EMBL" id="KMT22727.1"/>
    </source>
</evidence>
<sequence length="286" mass="31406">MQDFRLNVCIVGLGLIGSSYARALKKFTKGKVIGLDISEETIKLAVEKNIIDEGYIDPGLALKNADIVILAVYPDLTEKFVIENMDIFKKGAVITDSAGIKGSIINTINKALRDDLDFVGGHPMAGKEGSGLENGCDSIFKGANYLITPTKRNREDSIVIVEDIARAIGCKNIVRISPEEHDRIIAYTSHLPHILAVALVNSDILNKDTSLFVAGSFRDATRVADINAGLWTELIMQNKEYVIEQLSIFESNIAELKNFIASGDNSSVYSKLEEARDKKRGIKIYV</sequence>
<dbReference type="PANTHER" id="PTHR21363">
    <property type="entry name" value="PREPHENATE DEHYDROGENASE"/>
    <property type="match status" value="1"/>
</dbReference>
<dbReference type="InterPro" id="IPR050812">
    <property type="entry name" value="Preph/Arog_dehydrog"/>
</dbReference>
<dbReference type="Pfam" id="PF02153">
    <property type="entry name" value="PDH_N"/>
    <property type="match status" value="1"/>
</dbReference>
<dbReference type="GO" id="GO:0006571">
    <property type="term" value="P:tyrosine biosynthetic process"/>
    <property type="evidence" value="ECO:0007669"/>
    <property type="project" value="InterPro"/>
</dbReference>
<dbReference type="Pfam" id="PF20463">
    <property type="entry name" value="PDH_C"/>
    <property type="match status" value="1"/>
</dbReference>
<reference evidence="5 6" key="1">
    <citation type="submission" date="2015-06" db="EMBL/GenBank/DDBJ databases">
        <title>Draft genome sequence of the purine-degrading Clostridium cylindrosporum HC-1 (DSM 605).</title>
        <authorList>
            <person name="Poehlein A."/>
            <person name="Schiel-Bengelsdorf B."/>
            <person name="Bengelsdorf F."/>
            <person name="Daniel R."/>
            <person name="Duerre P."/>
        </authorList>
    </citation>
    <scope>NUCLEOTIDE SEQUENCE [LARGE SCALE GENOMIC DNA]</scope>
    <source>
        <strain evidence="5 6">DSM 605</strain>
    </source>
</reference>
<dbReference type="GO" id="GO:0004665">
    <property type="term" value="F:prephenate dehydrogenase (NADP+) activity"/>
    <property type="evidence" value="ECO:0007669"/>
    <property type="project" value="InterPro"/>
</dbReference>